<organism evidence="6">
    <name type="scientific">hydrothermal vent metagenome</name>
    <dbReference type="NCBI Taxonomy" id="652676"/>
    <lineage>
        <taxon>unclassified sequences</taxon>
        <taxon>metagenomes</taxon>
        <taxon>ecological metagenomes</taxon>
    </lineage>
</organism>
<keyword evidence="4 6" id="KW-0067">ATP-binding</keyword>
<proteinExistence type="inferred from homology"/>
<evidence type="ECO:0000256" key="1">
    <source>
        <dbReference type="ARBA" id="ARBA00005417"/>
    </source>
</evidence>
<dbReference type="SUPFAM" id="SSF52540">
    <property type="entry name" value="P-loop containing nucleoside triphosphate hydrolases"/>
    <property type="match status" value="1"/>
</dbReference>
<dbReference type="Pfam" id="PF00005">
    <property type="entry name" value="ABC_tran"/>
    <property type="match status" value="1"/>
</dbReference>
<keyword evidence="2" id="KW-0813">Transport</keyword>
<evidence type="ECO:0000256" key="4">
    <source>
        <dbReference type="ARBA" id="ARBA00022840"/>
    </source>
</evidence>
<reference evidence="6" key="1">
    <citation type="submission" date="2018-06" db="EMBL/GenBank/DDBJ databases">
        <authorList>
            <person name="Zhirakovskaya E."/>
        </authorList>
    </citation>
    <scope>NUCLEOTIDE SEQUENCE</scope>
</reference>
<dbReference type="AlphaFoldDB" id="A0A3B0ZRT5"/>
<evidence type="ECO:0000313" key="6">
    <source>
        <dbReference type="EMBL" id="VAW96265.1"/>
    </source>
</evidence>
<evidence type="ECO:0000256" key="3">
    <source>
        <dbReference type="ARBA" id="ARBA00022741"/>
    </source>
</evidence>
<dbReference type="SMART" id="SM00382">
    <property type="entry name" value="AAA"/>
    <property type="match status" value="1"/>
</dbReference>
<sequence>MRIEHLSRHYGELKAVDSVNFELNRGEVLGFLGPNGAGKSTTMQMITGNLAPSAGKITINGLDLLDQPKLAKSEIGYLPEQPPLYIELSVDEYLNFCAKINGIQPAAQSNAVNKAIERCGLGEVKSRLISNLSKGYQQRVGIAQAIIHTPAIVILDEPTVGLDPIQIREIRKLIRDLGEEHSVILSTHILPEVQMTCDRVQIINKGQLVFSDSIDNLNQSMQATSLIVQFENNPDDTILSAVDNVNKIERLEDKRIRIHFNNTEAQKSPAKQIAIEAANNNWGLLELTPEQKTLEQIFVEITSSESVTENTEQTTEDAA</sequence>
<dbReference type="InterPro" id="IPR027417">
    <property type="entry name" value="P-loop_NTPase"/>
</dbReference>
<comment type="similarity">
    <text evidence="1">Belongs to the ABC transporter superfamily.</text>
</comment>
<dbReference type="InterPro" id="IPR003439">
    <property type="entry name" value="ABC_transporter-like_ATP-bd"/>
</dbReference>
<accession>A0A3B0ZRT5</accession>
<dbReference type="PANTHER" id="PTHR43335">
    <property type="entry name" value="ABC TRANSPORTER, ATP-BINDING PROTEIN"/>
    <property type="match status" value="1"/>
</dbReference>
<dbReference type="PANTHER" id="PTHR43335:SF4">
    <property type="entry name" value="ABC TRANSPORTER, ATP-BINDING PROTEIN"/>
    <property type="match status" value="1"/>
</dbReference>
<evidence type="ECO:0000259" key="5">
    <source>
        <dbReference type="PROSITE" id="PS50893"/>
    </source>
</evidence>
<gene>
    <name evidence="6" type="ORF">MNBD_GAMMA23-1718</name>
</gene>
<keyword evidence="3" id="KW-0547">Nucleotide-binding</keyword>
<dbReference type="GO" id="GO:0005524">
    <property type="term" value="F:ATP binding"/>
    <property type="evidence" value="ECO:0007669"/>
    <property type="project" value="UniProtKB-KW"/>
</dbReference>
<name>A0A3B0ZRT5_9ZZZZ</name>
<protein>
    <submittedName>
        <fullName evidence="6">Gliding motility-associated ABC transporter ATP-binding protein GldA</fullName>
    </submittedName>
</protein>
<evidence type="ECO:0000256" key="2">
    <source>
        <dbReference type="ARBA" id="ARBA00022448"/>
    </source>
</evidence>
<dbReference type="InterPro" id="IPR003593">
    <property type="entry name" value="AAA+_ATPase"/>
</dbReference>
<feature type="domain" description="ABC transporter" evidence="5">
    <location>
        <begin position="1"/>
        <end position="230"/>
    </location>
</feature>
<dbReference type="EMBL" id="UOFT01000052">
    <property type="protein sequence ID" value="VAW96265.1"/>
    <property type="molecule type" value="Genomic_DNA"/>
</dbReference>
<dbReference type="GO" id="GO:0016887">
    <property type="term" value="F:ATP hydrolysis activity"/>
    <property type="evidence" value="ECO:0007669"/>
    <property type="project" value="InterPro"/>
</dbReference>
<dbReference type="Gene3D" id="3.40.50.300">
    <property type="entry name" value="P-loop containing nucleotide triphosphate hydrolases"/>
    <property type="match status" value="1"/>
</dbReference>
<dbReference type="PROSITE" id="PS50893">
    <property type="entry name" value="ABC_TRANSPORTER_2"/>
    <property type="match status" value="1"/>
</dbReference>